<comment type="caution">
    <text evidence="1">The sequence shown here is derived from an EMBL/GenBank/DDBJ whole genome shotgun (WGS) entry which is preliminary data.</text>
</comment>
<reference evidence="1" key="1">
    <citation type="submission" date="2016-11" db="EMBL/GenBank/DDBJ databases">
        <title>The genome sequence of Colletotrichum cuscutae.</title>
        <authorList>
            <person name="Baroncelli R."/>
        </authorList>
    </citation>
    <scope>NUCLEOTIDE SEQUENCE</scope>
    <source>
        <strain evidence="1">IMI 304802</strain>
    </source>
</reference>
<evidence type="ECO:0000313" key="2">
    <source>
        <dbReference type="Proteomes" id="UP001239213"/>
    </source>
</evidence>
<accession>A0AAJ0DP99</accession>
<dbReference type="EMBL" id="MPDP01000013">
    <property type="protein sequence ID" value="KAK1496353.1"/>
    <property type="molecule type" value="Genomic_DNA"/>
</dbReference>
<dbReference type="AlphaFoldDB" id="A0AAJ0DP99"/>
<organism evidence="1 2">
    <name type="scientific">Colletotrichum cuscutae</name>
    <dbReference type="NCBI Taxonomy" id="1209917"/>
    <lineage>
        <taxon>Eukaryota</taxon>
        <taxon>Fungi</taxon>
        <taxon>Dikarya</taxon>
        <taxon>Ascomycota</taxon>
        <taxon>Pezizomycotina</taxon>
        <taxon>Sordariomycetes</taxon>
        <taxon>Hypocreomycetidae</taxon>
        <taxon>Glomerellales</taxon>
        <taxon>Glomerellaceae</taxon>
        <taxon>Colletotrichum</taxon>
        <taxon>Colletotrichum acutatum species complex</taxon>
    </lineage>
</organism>
<protein>
    <submittedName>
        <fullName evidence="1">Uncharacterized protein</fullName>
    </submittedName>
</protein>
<name>A0AAJ0DP99_9PEZI</name>
<gene>
    <name evidence="1" type="ORF">CCUS01_02698</name>
</gene>
<proteinExistence type="predicted"/>
<keyword evidence="2" id="KW-1185">Reference proteome</keyword>
<sequence>AVHLQRLSINALFNTTVPIRKNKVVLQVIYTTVNNILDQARATSTPSTVGLAVLFEAQRTEAHVKPRRLFNNRIEDNTWARYKGV</sequence>
<feature type="non-terminal residue" evidence="1">
    <location>
        <position position="1"/>
    </location>
</feature>
<dbReference type="Proteomes" id="UP001239213">
    <property type="component" value="Unassembled WGS sequence"/>
</dbReference>
<evidence type="ECO:0000313" key="1">
    <source>
        <dbReference type="EMBL" id="KAK1496353.1"/>
    </source>
</evidence>